<evidence type="ECO:0000256" key="1">
    <source>
        <dbReference type="ARBA" id="ARBA00005417"/>
    </source>
</evidence>
<sequence length="224" mass="24656">MIKLDNVSKSFSNKGQKIKVLSNFNLKIKCGEMISIMGRSGSGKSTLLNIIAGLEKIDEGKYIFNNEKLSSKGPAELAVFRREKIGFILQNYPLIDTKNVIENVALPLQYGKASKKEALKQAKKMLANLDISYLENKSVDTLSGGEAQRVGIARALIKDPEVILADEPTGSLDEDTEKEILDLLVHLNNQGKTMVIVTHDSSVAEKCKSKYKIENGRCIKGEAN</sequence>
<evidence type="ECO:0000259" key="5">
    <source>
        <dbReference type="PROSITE" id="PS50893"/>
    </source>
</evidence>
<reference evidence="6" key="2">
    <citation type="submission" date="2024-06" db="EMBL/GenBank/DDBJ databases">
        <authorList>
            <person name="Petrova K.O."/>
            <person name="Toshchakov S.V."/>
            <person name="Boltjanskaja Y.V."/>
            <person name="Kevbrin V."/>
        </authorList>
    </citation>
    <scope>NUCLEOTIDE SEQUENCE</scope>
    <source>
        <strain evidence="6">Z-910T</strain>
    </source>
</reference>
<dbReference type="InterPro" id="IPR003593">
    <property type="entry name" value="AAA+_ATPase"/>
</dbReference>
<proteinExistence type="inferred from homology"/>
<dbReference type="PANTHER" id="PTHR42798:SF4">
    <property type="entry name" value="ABC TRANSPORTER DOMAIN-CONTAINING PROTEIN"/>
    <property type="match status" value="1"/>
</dbReference>
<dbReference type="PROSITE" id="PS50893">
    <property type="entry name" value="ABC_TRANSPORTER_2"/>
    <property type="match status" value="1"/>
</dbReference>
<dbReference type="InterPro" id="IPR003439">
    <property type="entry name" value="ABC_transporter-like_ATP-bd"/>
</dbReference>
<dbReference type="CDD" id="cd03255">
    <property type="entry name" value="ABC_MJ0796_LolCDE_FtsE"/>
    <property type="match status" value="1"/>
</dbReference>
<dbReference type="SUPFAM" id="SSF52540">
    <property type="entry name" value="P-loop containing nucleoside triphosphate hydrolases"/>
    <property type="match status" value="1"/>
</dbReference>
<dbReference type="SMART" id="SM00382">
    <property type="entry name" value="AAA"/>
    <property type="match status" value="1"/>
</dbReference>
<evidence type="ECO:0000256" key="4">
    <source>
        <dbReference type="ARBA" id="ARBA00022840"/>
    </source>
</evidence>
<dbReference type="EMBL" id="CP158367">
    <property type="protein sequence ID" value="XBX75832.1"/>
    <property type="molecule type" value="Genomic_DNA"/>
</dbReference>
<protein>
    <submittedName>
        <fullName evidence="6">ABC transporter ATP-binding protein</fullName>
    </submittedName>
</protein>
<keyword evidence="4 6" id="KW-0067">ATP-binding</keyword>
<evidence type="ECO:0000313" key="6">
    <source>
        <dbReference type="EMBL" id="XBX75832.1"/>
    </source>
</evidence>
<comment type="similarity">
    <text evidence="1">Belongs to the ABC transporter superfamily.</text>
</comment>
<dbReference type="FunFam" id="3.40.50.300:FF:000032">
    <property type="entry name" value="Export ABC transporter ATP-binding protein"/>
    <property type="match status" value="1"/>
</dbReference>
<accession>A0AAU7VPH3</accession>
<dbReference type="InterPro" id="IPR017911">
    <property type="entry name" value="MacB-like_ATP-bd"/>
</dbReference>
<dbReference type="GO" id="GO:0016887">
    <property type="term" value="F:ATP hydrolysis activity"/>
    <property type="evidence" value="ECO:0007669"/>
    <property type="project" value="InterPro"/>
</dbReference>
<evidence type="ECO:0000256" key="3">
    <source>
        <dbReference type="ARBA" id="ARBA00022741"/>
    </source>
</evidence>
<organism evidence="6">
    <name type="scientific">Proteinivorax tanatarense</name>
    <dbReference type="NCBI Taxonomy" id="1260629"/>
    <lineage>
        <taxon>Bacteria</taxon>
        <taxon>Bacillati</taxon>
        <taxon>Bacillota</taxon>
        <taxon>Clostridia</taxon>
        <taxon>Eubacteriales</taxon>
        <taxon>Proteinivoracaceae</taxon>
        <taxon>Proteinivorax</taxon>
    </lineage>
</organism>
<evidence type="ECO:0000256" key="2">
    <source>
        <dbReference type="ARBA" id="ARBA00022448"/>
    </source>
</evidence>
<dbReference type="GO" id="GO:0005524">
    <property type="term" value="F:ATP binding"/>
    <property type="evidence" value="ECO:0007669"/>
    <property type="project" value="UniProtKB-KW"/>
</dbReference>
<keyword evidence="2" id="KW-0813">Transport</keyword>
<dbReference type="Gene3D" id="3.40.50.300">
    <property type="entry name" value="P-loop containing nucleotide triphosphate hydrolases"/>
    <property type="match status" value="1"/>
</dbReference>
<dbReference type="GO" id="GO:0022857">
    <property type="term" value="F:transmembrane transporter activity"/>
    <property type="evidence" value="ECO:0007669"/>
    <property type="project" value="UniProtKB-ARBA"/>
</dbReference>
<dbReference type="GO" id="GO:0098796">
    <property type="term" value="C:membrane protein complex"/>
    <property type="evidence" value="ECO:0007669"/>
    <property type="project" value="UniProtKB-ARBA"/>
</dbReference>
<reference evidence="6" key="1">
    <citation type="journal article" date="2013" name="Extremophiles">
        <title>Proteinivorax tanatarense gen. nov., sp. nov., an anaerobic, haloalkaliphilic, proteolytic bacterium isolated from a decaying algal bloom, and proposal of Proteinivoraceae fam. nov.</title>
        <authorList>
            <person name="Kevbrin V."/>
            <person name="Boltyanskaya Y."/>
            <person name="Zhilina T."/>
            <person name="Kolganova T."/>
            <person name="Lavrentjeva E."/>
            <person name="Kuznetsov B."/>
        </authorList>
    </citation>
    <scope>NUCLEOTIDE SEQUENCE</scope>
    <source>
        <strain evidence="6">Z-910T</strain>
    </source>
</reference>
<dbReference type="Pfam" id="PF00005">
    <property type="entry name" value="ABC_tran"/>
    <property type="match status" value="1"/>
</dbReference>
<name>A0AAU7VPH3_9FIRM</name>
<dbReference type="AlphaFoldDB" id="A0AAU7VPH3"/>
<gene>
    <name evidence="6" type="ORF">PRVXT_000990</name>
</gene>
<keyword evidence="3" id="KW-0547">Nucleotide-binding</keyword>
<feature type="domain" description="ABC transporter" evidence="5">
    <location>
        <begin position="2"/>
        <end position="223"/>
    </location>
</feature>
<dbReference type="PROSITE" id="PS00211">
    <property type="entry name" value="ABC_TRANSPORTER_1"/>
    <property type="match status" value="1"/>
</dbReference>
<dbReference type="InterPro" id="IPR027417">
    <property type="entry name" value="P-loop_NTPase"/>
</dbReference>
<dbReference type="RefSeq" id="WP_350344568.1">
    <property type="nucleotide sequence ID" value="NZ_CP158367.1"/>
</dbReference>
<dbReference type="PANTHER" id="PTHR42798">
    <property type="entry name" value="LIPOPROTEIN-RELEASING SYSTEM ATP-BINDING PROTEIN LOLD"/>
    <property type="match status" value="1"/>
</dbReference>
<dbReference type="InterPro" id="IPR017871">
    <property type="entry name" value="ABC_transporter-like_CS"/>
</dbReference>